<feature type="domain" description="DUF7514" evidence="2">
    <location>
        <begin position="13"/>
        <end position="168"/>
    </location>
</feature>
<feature type="compositionally biased region" description="Basic and acidic residues" evidence="1">
    <location>
        <begin position="244"/>
        <end position="258"/>
    </location>
</feature>
<comment type="caution">
    <text evidence="3">The sequence shown here is derived from an EMBL/GenBank/DDBJ whole genome shotgun (WGS) entry which is preliminary data.</text>
</comment>
<feature type="compositionally biased region" description="Low complexity" evidence="1">
    <location>
        <begin position="404"/>
        <end position="414"/>
    </location>
</feature>
<sequence>MDPKQPAPGYWRYLINPDKSATSQFEQLCKGIAKVIATLEPGPNDELTPSRLARFYRAVGGNYDSLFLKSSDTALSFMYQTLGCFHSLQPTISPFETPRIPCLNPTGFARWQTIQLLLCPEENVGFIQKAVQLWNVPAPNGGIYPKYIPQDVFPSRPDEAMEKWHKMVTGKLNQQNYNMRRIQNSPYHSPHLEPHDRRDGYFPGGQVGRPARPSRSSSRDEDQLAAMYRRRSSVPDFPSPAGERGSHWDPSNQHEARKARSHSAQRSSPKPSSRQRSRTTTEPASHQKSSKTSPSSHRHGAVQTDPNGRRSSGGYNMAYRSPARTPSTVKEDSGSEGSSEASQNGRRHRKSDEERKSRRSSLWPPFLRPSHKRRHSSDAGYHAPDPRAQPSQPSRPEYHPPRAIKPAPQPQAQPYRGTGAPPQWRDPAWDNNTPLSTPVTPTQAQMDPRGPAIRFPDQQFEPLTRESSSGSDNRPHSHRQQVPPGARIATVTGVSGRKYPTSDPMSPIERQRTHPPRGHVPTMV</sequence>
<feature type="compositionally biased region" description="Polar residues" evidence="1">
    <location>
        <begin position="304"/>
        <end position="314"/>
    </location>
</feature>
<evidence type="ECO:0000313" key="4">
    <source>
        <dbReference type="Proteomes" id="UP001172673"/>
    </source>
</evidence>
<evidence type="ECO:0000259" key="2">
    <source>
        <dbReference type="Pfam" id="PF24355"/>
    </source>
</evidence>
<dbReference type="AlphaFoldDB" id="A0AA38XE09"/>
<reference evidence="3" key="1">
    <citation type="submission" date="2022-10" db="EMBL/GenBank/DDBJ databases">
        <title>Culturing micro-colonial fungi from biological soil crusts in the Mojave desert and describing Neophaeococcomyces mojavensis, and introducing the new genera and species Taxawa tesnikishii.</title>
        <authorList>
            <person name="Kurbessoian T."/>
            <person name="Stajich J.E."/>
        </authorList>
    </citation>
    <scope>NUCLEOTIDE SEQUENCE</scope>
    <source>
        <strain evidence="3">TK_41</strain>
    </source>
</reference>
<accession>A0AA38XE09</accession>
<evidence type="ECO:0000256" key="1">
    <source>
        <dbReference type="SAM" id="MobiDB-lite"/>
    </source>
</evidence>
<feature type="compositionally biased region" description="Low complexity" evidence="1">
    <location>
        <begin position="286"/>
        <end position="295"/>
    </location>
</feature>
<proteinExistence type="predicted"/>
<evidence type="ECO:0000313" key="3">
    <source>
        <dbReference type="EMBL" id="KAJ9611751.1"/>
    </source>
</evidence>
<feature type="compositionally biased region" description="Basic and acidic residues" evidence="1">
    <location>
        <begin position="190"/>
        <end position="200"/>
    </location>
</feature>
<dbReference type="PANTHER" id="PTHR39611">
    <property type="entry name" value="HYDROXYPROLINE-RICH GLYCOPROTEIN DZ-HRGP-RELATED"/>
    <property type="match status" value="1"/>
</dbReference>
<keyword evidence="4" id="KW-1185">Reference proteome</keyword>
<name>A0AA38XE09_9EURO</name>
<feature type="region of interest" description="Disordered" evidence="1">
    <location>
        <begin position="184"/>
        <end position="524"/>
    </location>
</feature>
<protein>
    <recommendedName>
        <fullName evidence="2">DUF7514 domain-containing protein</fullName>
    </recommendedName>
</protein>
<dbReference type="PANTHER" id="PTHR39611:SF2">
    <property type="entry name" value="HYDROXYPROLINE-RICH GLYCOPROTEIN DZ-HRGP"/>
    <property type="match status" value="1"/>
</dbReference>
<dbReference type="EMBL" id="JAPDRK010000006">
    <property type="protein sequence ID" value="KAJ9611751.1"/>
    <property type="molecule type" value="Genomic_DNA"/>
</dbReference>
<feature type="compositionally biased region" description="Low complexity" evidence="1">
    <location>
        <begin position="264"/>
        <end position="274"/>
    </location>
</feature>
<dbReference type="InterPro" id="IPR055936">
    <property type="entry name" value="DUF7514"/>
</dbReference>
<dbReference type="Proteomes" id="UP001172673">
    <property type="component" value="Unassembled WGS sequence"/>
</dbReference>
<organism evidence="3 4">
    <name type="scientific">Cladophialophora chaetospira</name>
    <dbReference type="NCBI Taxonomy" id="386627"/>
    <lineage>
        <taxon>Eukaryota</taxon>
        <taxon>Fungi</taxon>
        <taxon>Dikarya</taxon>
        <taxon>Ascomycota</taxon>
        <taxon>Pezizomycotina</taxon>
        <taxon>Eurotiomycetes</taxon>
        <taxon>Chaetothyriomycetidae</taxon>
        <taxon>Chaetothyriales</taxon>
        <taxon>Herpotrichiellaceae</taxon>
        <taxon>Cladophialophora</taxon>
    </lineage>
</organism>
<dbReference type="Pfam" id="PF24355">
    <property type="entry name" value="DUF7514"/>
    <property type="match status" value="1"/>
</dbReference>
<feature type="compositionally biased region" description="Polar residues" evidence="1">
    <location>
        <begin position="430"/>
        <end position="445"/>
    </location>
</feature>
<gene>
    <name evidence="3" type="ORF">H2200_004935</name>
</gene>